<gene>
    <name evidence="9" type="ORF">DPF_1506</name>
</gene>
<dbReference type="STRING" id="1592317.DPF_1506"/>
<evidence type="ECO:0000256" key="7">
    <source>
        <dbReference type="ARBA" id="ARBA00047428"/>
    </source>
</evidence>
<keyword evidence="5" id="KW-0067">ATP-binding</keyword>
<evidence type="ECO:0000256" key="4">
    <source>
        <dbReference type="ARBA" id="ARBA00022741"/>
    </source>
</evidence>
<dbReference type="RefSeq" id="WP_083254559.1">
    <property type="nucleotide sequence ID" value="NZ_BDFE01000015.1"/>
</dbReference>
<evidence type="ECO:0000313" key="9">
    <source>
        <dbReference type="EMBL" id="GAU08789.1"/>
    </source>
</evidence>
<sequence length="168" mass="18220">MTYSQKLVSWANISALRSACAGKRLVFTNGCFDLLHLGHVDYLTRARQLGDLLVVGVNSDASVRRLKGEKRPVNQEHDRAGVLGALACVDHVIIFEEDTPYRLIQLVQPDILVKGGDWPVDRIVGRDIVEAKGGKVLSLPVLDGYSTTGTIERICALYASGTGTGSRS</sequence>
<name>A0A194AJ69_9BACT</name>
<dbReference type="SUPFAM" id="SSF52374">
    <property type="entry name" value="Nucleotidylyl transferase"/>
    <property type="match status" value="1"/>
</dbReference>
<dbReference type="NCBIfam" id="TIGR00125">
    <property type="entry name" value="cyt_tran_rel"/>
    <property type="match status" value="1"/>
</dbReference>
<dbReference type="InterPro" id="IPR014729">
    <property type="entry name" value="Rossmann-like_a/b/a_fold"/>
</dbReference>
<dbReference type="EMBL" id="BDFE01000015">
    <property type="protein sequence ID" value="GAU08789.1"/>
    <property type="molecule type" value="Genomic_DNA"/>
</dbReference>
<dbReference type="GO" id="GO:0016779">
    <property type="term" value="F:nucleotidyltransferase activity"/>
    <property type="evidence" value="ECO:0007669"/>
    <property type="project" value="UniProtKB-KW"/>
</dbReference>
<accession>A0A194AJ69</accession>
<dbReference type="InterPro" id="IPR050385">
    <property type="entry name" value="Archaeal_FAD_synthase"/>
</dbReference>
<dbReference type="InterPro" id="IPR004821">
    <property type="entry name" value="Cyt_trans-like"/>
</dbReference>
<feature type="domain" description="Cytidyltransferase-like" evidence="8">
    <location>
        <begin position="27"/>
        <end position="121"/>
    </location>
</feature>
<evidence type="ECO:0000256" key="2">
    <source>
        <dbReference type="ARBA" id="ARBA00022679"/>
    </source>
</evidence>
<evidence type="ECO:0000313" key="10">
    <source>
        <dbReference type="Proteomes" id="UP000095200"/>
    </source>
</evidence>
<dbReference type="InterPro" id="IPR011914">
    <property type="entry name" value="RfaE_dom_II"/>
</dbReference>
<dbReference type="GO" id="GO:0005975">
    <property type="term" value="P:carbohydrate metabolic process"/>
    <property type="evidence" value="ECO:0007669"/>
    <property type="project" value="InterPro"/>
</dbReference>
<evidence type="ECO:0000256" key="5">
    <source>
        <dbReference type="ARBA" id="ARBA00022840"/>
    </source>
</evidence>
<dbReference type="PANTHER" id="PTHR43793:SF2">
    <property type="entry name" value="BIFUNCTIONAL PROTEIN HLDE"/>
    <property type="match status" value="1"/>
</dbReference>
<evidence type="ECO:0000259" key="8">
    <source>
        <dbReference type="Pfam" id="PF01467"/>
    </source>
</evidence>
<reference evidence="10" key="1">
    <citation type="submission" date="2016-06" db="EMBL/GenBank/DDBJ databases">
        <title>Draft genome sequence of Desulfoplanes formicivorans strain Pf12B.</title>
        <authorList>
            <person name="Watanabe M."/>
            <person name="Kojima H."/>
            <person name="Fukui M."/>
        </authorList>
    </citation>
    <scope>NUCLEOTIDE SEQUENCE [LARGE SCALE GENOMIC DNA]</scope>
    <source>
        <strain evidence="10">Pf12B</strain>
    </source>
</reference>
<keyword evidence="2" id="KW-0808">Transferase</keyword>
<keyword evidence="4" id="KW-0547">Nucleotide-binding</keyword>
<keyword evidence="3" id="KW-0548">Nucleotidyltransferase</keyword>
<evidence type="ECO:0000256" key="3">
    <source>
        <dbReference type="ARBA" id="ARBA00022695"/>
    </source>
</evidence>
<dbReference type="Proteomes" id="UP000095200">
    <property type="component" value="Unassembled WGS sequence"/>
</dbReference>
<protein>
    <recommendedName>
        <fullName evidence="1">D-glycero-beta-D-manno-heptose 1-phosphate adenylyltransferase</fullName>
        <ecNumber evidence="1">2.7.7.70</ecNumber>
    </recommendedName>
</protein>
<dbReference type="EC" id="2.7.7.70" evidence="1"/>
<proteinExistence type="predicted"/>
<dbReference type="Gene3D" id="3.40.50.620">
    <property type="entry name" value="HUPs"/>
    <property type="match status" value="1"/>
</dbReference>
<dbReference type="NCBIfam" id="TIGR02199">
    <property type="entry name" value="rfaE_dom_II"/>
    <property type="match status" value="1"/>
</dbReference>
<comment type="catalytic activity">
    <reaction evidence="7">
        <text>D-glycero-beta-D-manno-heptose 1-phosphate + ATP + H(+) = ADP-D-glycero-beta-D-manno-heptose + diphosphate</text>
        <dbReference type="Rhea" id="RHEA:27465"/>
        <dbReference type="ChEBI" id="CHEBI:15378"/>
        <dbReference type="ChEBI" id="CHEBI:30616"/>
        <dbReference type="ChEBI" id="CHEBI:33019"/>
        <dbReference type="ChEBI" id="CHEBI:59967"/>
        <dbReference type="ChEBI" id="CHEBI:61593"/>
        <dbReference type="EC" id="2.7.7.70"/>
    </reaction>
</comment>
<organism evidence="9 10">
    <name type="scientific">Desulfoplanes formicivorans</name>
    <dbReference type="NCBI Taxonomy" id="1592317"/>
    <lineage>
        <taxon>Bacteria</taxon>
        <taxon>Pseudomonadati</taxon>
        <taxon>Thermodesulfobacteriota</taxon>
        <taxon>Desulfovibrionia</taxon>
        <taxon>Desulfovibrionales</taxon>
        <taxon>Desulfoplanaceae</taxon>
        <taxon>Desulfoplanes</taxon>
    </lineage>
</organism>
<keyword evidence="6" id="KW-0119">Carbohydrate metabolism</keyword>
<dbReference type="PANTHER" id="PTHR43793">
    <property type="entry name" value="FAD SYNTHASE"/>
    <property type="match status" value="1"/>
</dbReference>
<evidence type="ECO:0000256" key="1">
    <source>
        <dbReference type="ARBA" id="ARBA00012519"/>
    </source>
</evidence>
<dbReference type="Pfam" id="PF01467">
    <property type="entry name" value="CTP_transf_like"/>
    <property type="match status" value="1"/>
</dbReference>
<dbReference type="AlphaFoldDB" id="A0A194AJ69"/>
<keyword evidence="10" id="KW-1185">Reference proteome</keyword>
<dbReference type="GO" id="GO:0005524">
    <property type="term" value="F:ATP binding"/>
    <property type="evidence" value="ECO:0007669"/>
    <property type="project" value="UniProtKB-KW"/>
</dbReference>
<comment type="caution">
    <text evidence="9">The sequence shown here is derived from an EMBL/GenBank/DDBJ whole genome shotgun (WGS) entry which is preliminary data.</text>
</comment>
<dbReference type="GO" id="GO:0016773">
    <property type="term" value="F:phosphotransferase activity, alcohol group as acceptor"/>
    <property type="evidence" value="ECO:0007669"/>
    <property type="project" value="InterPro"/>
</dbReference>
<evidence type="ECO:0000256" key="6">
    <source>
        <dbReference type="ARBA" id="ARBA00023277"/>
    </source>
</evidence>